<gene>
    <name evidence="1" type="ORF">CAL13_02065</name>
</gene>
<evidence type="ECO:0000313" key="1">
    <source>
        <dbReference type="EMBL" id="ARP85135.1"/>
    </source>
</evidence>
<dbReference type="EMBL" id="CP021109">
    <property type="protein sequence ID" value="ARP85135.1"/>
    <property type="molecule type" value="Genomic_DNA"/>
</dbReference>
<keyword evidence="2" id="KW-1185">Reference proteome</keyword>
<name>A0A1W6YVK6_9BORD</name>
<proteinExistence type="predicted"/>
<dbReference type="AlphaFoldDB" id="A0A1W6YVK6"/>
<evidence type="ECO:0000313" key="2">
    <source>
        <dbReference type="Proteomes" id="UP000194139"/>
    </source>
</evidence>
<reference evidence="1 2" key="1">
    <citation type="submission" date="2017-05" db="EMBL/GenBank/DDBJ databases">
        <title>Complete and WGS of Bordetella genogroups.</title>
        <authorList>
            <person name="Spilker T."/>
            <person name="LiPuma J."/>
        </authorList>
    </citation>
    <scope>NUCLEOTIDE SEQUENCE [LARGE SCALE GENOMIC DNA]</scope>
    <source>
        <strain evidence="1 2">AU17164</strain>
    </source>
</reference>
<dbReference type="Proteomes" id="UP000194139">
    <property type="component" value="Chromosome"/>
</dbReference>
<accession>A0A1W6YVK6</accession>
<dbReference type="RefSeq" id="WP_027350501.1">
    <property type="nucleotide sequence ID" value="NZ_CP021109.1"/>
</dbReference>
<sequence length="63" mass="6558">MNAKEPEAAKLKALQEAACMGWADIAAGRHADVADGQLEGFIAQLGQQAALAVATRREAIPRG</sequence>
<protein>
    <submittedName>
        <fullName evidence="1">Uncharacterized protein</fullName>
    </submittedName>
</protein>
<organism evidence="1 2">
    <name type="scientific">Bordetella genomosp. 9</name>
    <dbReference type="NCBI Taxonomy" id="1416803"/>
    <lineage>
        <taxon>Bacteria</taxon>
        <taxon>Pseudomonadati</taxon>
        <taxon>Pseudomonadota</taxon>
        <taxon>Betaproteobacteria</taxon>
        <taxon>Burkholderiales</taxon>
        <taxon>Alcaligenaceae</taxon>
        <taxon>Bordetella</taxon>
    </lineage>
</organism>